<reference evidence="2" key="1">
    <citation type="journal article" date="2023" name="Science">
        <title>Genome structures resolve the early diversification of teleost fishes.</title>
        <authorList>
            <person name="Parey E."/>
            <person name="Louis A."/>
            <person name="Montfort J."/>
            <person name="Bouchez O."/>
            <person name="Roques C."/>
            <person name="Iampietro C."/>
            <person name="Lluch J."/>
            <person name="Castinel A."/>
            <person name="Donnadieu C."/>
            <person name="Desvignes T."/>
            <person name="Floi Bucao C."/>
            <person name="Jouanno E."/>
            <person name="Wen M."/>
            <person name="Mejri S."/>
            <person name="Dirks R."/>
            <person name="Jansen H."/>
            <person name="Henkel C."/>
            <person name="Chen W.J."/>
            <person name="Zahm M."/>
            <person name="Cabau C."/>
            <person name="Klopp C."/>
            <person name="Thompson A.W."/>
            <person name="Robinson-Rechavi M."/>
            <person name="Braasch I."/>
            <person name="Lecointre G."/>
            <person name="Bobe J."/>
            <person name="Postlethwait J.H."/>
            <person name="Berthelot C."/>
            <person name="Roest Crollius H."/>
            <person name="Guiguen Y."/>
        </authorList>
    </citation>
    <scope>NUCLEOTIDE SEQUENCE</scope>
    <source>
        <strain evidence="2">NC1722</strain>
    </source>
</reference>
<evidence type="ECO:0000256" key="1">
    <source>
        <dbReference type="SAM" id="MobiDB-lite"/>
    </source>
</evidence>
<gene>
    <name evidence="2" type="ORF">AAFF_G00262730</name>
</gene>
<sequence>MANTSLMPSSTKQGEGNPLMTVERGDGSRVNIFIDPNCPDYSRNFLRPEGDQTSSCTHHGPRLDRMVGGVRTVTCRST</sequence>
<feature type="region of interest" description="Disordered" evidence="1">
    <location>
        <begin position="1"/>
        <end position="24"/>
    </location>
</feature>
<accession>A0AAD7WT50</accession>
<dbReference type="EMBL" id="JAINUG010000036">
    <property type="protein sequence ID" value="KAJ8408045.1"/>
    <property type="molecule type" value="Genomic_DNA"/>
</dbReference>
<comment type="caution">
    <text evidence="2">The sequence shown here is derived from an EMBL/GenBank/DDBJ whole genome shotgun (WGS) entry which is preliminary data.</text>
</comment>
<dbReference type="AlphaFoldDB" id="A0AAD7WT50"/>
<evidence type="ECO:0000313" key="2">
    <source>
        <dbReference type="EMBL" id="KAJ8408045.1"/>
    </source>
</evidence>
<evidence type="ECO:0000313" key="3">
    <source>
        <dbReference type="Proteomes" id="UP001221898"/>
    </source>
</evidence>
<keyword evidence="3" id="KW-1185">Reference proteome</keyword>
<organism evidence="2 3">
    <name type="scientific">Aldrovandia affinis</name>
    <dbReference type="NCBI Taxonomy" id="143900"/>
    <lineage>
        <taxon>Eukaryota</taxon>
        <taxon>Metazoa</taxon>
        <taxon>Chordata</taxon>
        <taxon>Craniata</taxon>
        <taxon>Vertebrata</taxon>
        <taxon>Euteleostomi</taxon>
        <taxon>Actinopterygii</taxon>
        <taxon>Neopterygii</taxon>
        <taxon>Teleostei</taxon>
        <taxon>Notacanthiformes</taxon>
        <taxon>Halosauridae</taxon>
        <taxon>Aldrovandia</taxon>
    </lineage>
</organism>
<feature type="compositionally biased region" description="Polar residues" evidence="1">
    <location>
        <begin position="1"/>
        <end position="14"/>
    </location>
</feature>
<name>A0AAD7WT50_9TELE</name>
<protein>
    <submittedName>
        <fullName evidence="2">Uncharacterized protein</fullName>
    </submittedName>
</protein>
<dbReference type="Proteomes" id="UP001221898">
    <property type="component" value="Unassembled WGS sequence"/>
</dbReference>
<proteinExistence type="predicted"/>